<dbReference type="InterPro" id="IPR036890">
    <property type="entry name" value="HATPase_C_sf"/>
</dbReference>
<dbReference type="PANTHER" id="PTHR35526">
    <property type="entry name" value="ANTI-SIGMA-F FACTOR RSBW-RELATED"/>
    <property type="match status" value="1"/>
</dbReference>
<organism evidence="4 5">
    <name type="scientific">Streptomyces turgidiscabies (strain Car8)</name>
    <dbReference type="NCBI Taxonomy" id="698760"/>
    <lineage>
        <taxon>Bacteria</taxon>
        <taxon>Bacillati</taxon>
        <taxon>Actinomycetota</taxon>
        <taxon>Actinomycetes</taxon>
        <taxon>Kitasatosporales</taxon>
        <taxon>Streptomycetaceae</taxon>
        <taxon>Streptomyces</taxon>
    </lineage>
</organism>
<dbReference type="Proteomes" id="UP000010931">
    <property type="component" value="Unassembled WGS sequence"/>
</dbReference>
<dbReference type="Gene3D" id="3.30.565.10">
    <property type="entry name" value="Histidine kinase-like ATPase, C-terminal domain"/>
    <property type="match status" value="1"/>
</dbReference>
<evidence type="ECO:0000259" key="2">
    <source>
        <dbReference type="Pfam" id="PF13581"/>
    </source>
</evidence>
<dbReference type="Pfam" id="PF14417">
    <property type="entry name" value="MEDS"/>
    <property type="match status" value="1"/>
</dbReference>
<dbReference type="InterPro" id="IPR050267">
    <property type="entry name" value="Anti-sigma-factor_SerPK"/>
</dbReference>
<sequence>MTATKTAGSTDESTAEPFVHPALFYRGEDEYLDGTVPFIREGLEAGHPVAVAVPGANLALLRKNLGDDAASVLLLDMTDAGRNPGRIIPRVLRAFADAHPQTHVRIIGEPIWAGRSSVEYPACVQHEALINPAFQGRDVTILCPYDAVRLDKQVLADAYATHPVIVSGGSRRPSPSYAPGQVVAEYNRPLPEAPAAAEPQHFGLDELPVVRHLAVARAAELGLSGVGLDDLALAVAELTTNSVVHGGGSGNLRIWSEGSQVVCEVRDGGRLDDPLAGRRPATRDQRGGRGLLLVHTVADLVRIHTDPGGTAIRFYLGY</sequence>
<dbReference type="Pfam" id="PF13581">
    <property type="entry name" value="HATPase_c_2"/>
    <property type="match status" value="1"/>
</dbReference>
<dbReference type="EMBL" id="AEJB01000532">
    <property type="protein sequence ID" value="ELP63217.1"/>
    <property type="molecule type" value="Genomic_DNA"/>
</dbReference>
<comment type="caution">
    <text evidence="4">The sequence shown here is derived from an EMBL/GenBank/DDBJ whole genome shotgun (WGS) entry which is preliminary data.</text>
</comment>
<keyword evidence="1" id="KW-0723">Serine/threonine-protein kinase</keyword>
<dbReference type="SUPFAM" id="SSF55874">
    <property type="entry name" value="ATPase domain of HSP90 chaperone/DNA topoisomerase II/histidine kinase"/>
    <property type="match status" value="1"/>
</dbReference>
<gene>
    <name evidence="4" type="ORF">STRTUCAR8_06341</name>
</gene>
<evidence type="ECO:0008006" key="6">
    <source>
        <dbReference type="Google" id="ProtNLM"/>
    </source>
</evidence>
<dbReference type="InterPro" id="IPR047718">
    <property type="entry name" value="RsbA-like_anti_sig"/>
</dbReference>
<dbReference type="GeneID" id="97400450"/>
<evidence type="ECO:0000313" key="4">
    <source>
        <dbReference type="EMBL" id="ELP63217.1"/>
    </source>
</evidence>
<dbReference type="NCBIfam" id="NF041045">
    <property type="entry name" value="RsbA_anti_sig"/>
    <property type="match status" value="1"/>
</dbReference>
<protein>
    <recommendedName>
        <fullName evidence="6">ATPase/histidine kinase/DNA gyrase B/HSP90 domain protein</fullName>
    </recommendedName>
</protein>
<accession>L7EW07</accession>
<dbReference type="AlphaFoldDB" id="L7EW07"/>
<evidence type="ECO:0000259" key="3">
    <source>
        <dbReference type="Pfam" id="PF14417"/>
    </source>
</evidence>
<feature type="domain" description="Histidine kinase/HSP90-like ATPase" evidence="2">
    <location>
        <begin position="205"/>
        <end position="314"/>
    </location>
</feature>
<proteinExistence type="predicted"/>
<dbReference type="CDD" id="cd16936">
    <property type="entry name" value="HATPase_RsbW-like"/>
    <property type="match status" value="1"/>
</dbReference>
<evidence type="ECO:0000256" key="1">
    <source>
        <dbReference type="ARBA" id="ARBA00022527"/>
    </source>
</evidence>
<dbReference type="InterPro" id="IPR003594">
    <property type="entry name" value="HATPase_dom"/>
</dbReference>
<keyword evidence="1" id="KW-0808">Transferase</keyword>
<dbReference type="PANTHER" id="PTHR35526:SF3">
    <property type="entry name" value="ANTI-SIGMA-F FACTOR RSBW"/>
    <property type="match status" value="1"/>
</dbReference>
<feature type="domain" description="MEDS" evidence="3">
    <location>
        <begin position="20"/>
        <end position="163"/>
    </location>
</feature>
<name>L7EW07_STRT8</name>
<dbReference type="GO" id="GO:0004674">
    <property type="term" value="F:protein serine/threonine kinase activity"/>
    <property type="evidence" value="ECO:0007669"/>
    <property type="project" value="UniProtKB-KW"/>
</dbReference>
<keyword evidence="1" id="KW-0418">Kinase</keyword>
<dbReference type="STRING" id="85558.T45_02214"/>
<dbReference type="InterPro" id="IPR025847">
    <property type="entry name" value="MEDS_domain"/>
</dbReference>
<dbReference type="PATRIC" id="fig|698760.3.peg.7860"/>
<keyword evidence="5" id="KW-1185">Reference proteome</keyword>
<dbReference type="RefSeq" id="WP_006381813.1">
    <property type="nucleotide sequence ID" value="NZ_AEJB01000532.1"/>
</dbReference>
<evidence type="ECO:0000313" key="5">
    <source>
        <dbReference type="Proteomes" id="UP000010931"/>
    </source>
</evidence>
<reference evidence="4 5" key="1">
    <citation type="journal article" date="2011" name="Plasmid">
        <title>Streptomyces turgidiscabies Car8 contains a modular pathogenicity island that shares virulence genes with other actinobacterial plant pathogens.</title>
        <authorList>
            <person name="Huguet-Tapia J.C."/>
            <person name="Badger J.H."/>
            <person name="Loria R."/>
            <person name="Pettis G.S."/>
        </authorList>
    </citation>
    <scope>NUCLEOTIDE SEQUENCE [LARGE SCALE GENOMIC DNA]</scope>
    <source>
        <strain evidence="4 5">Car8</strain>
    </source>
</reference>